<dbReference type="OrthoDB" id="3268930at2"/>
<dbReference type="Pfam" id="PF13280">
    <property type="entry name" value="WYL"/>
    <property type="match status" value="1"/>
</dbReference>
<protein>
    <submittedName>
        <fullName evidence="3">Proteasome accessory factor B</fullName>
    </submittedName>
</protein>
<feature type="domain" description="WCX" evidence="2">
    <location>
        <begin position="233"/>
        <end position="309"/>
    </location>
</feature>
<dbReference type="InterPro" id="IPR026881">
    <property type="entry name" value="WYL_dom"/>
</dbReference>
<reference evidence="3 4" key="1">
    <citation type="submission" date="2019-03" db="EMBL/GenBank/DDBJ databases">
        <title>Sequencing the genomes of 1000 actinobacteria strains.</title>
        <authorList>
            <person name="Klenk H.-P."/>
        </authorList>
    </citation>
    <scope>NUCLEOTIDE SEQUENCE [LARGE SCALE GENOMIC DNA]</scope>
    <source>
        <strain evidence="3 4">DSM 18936</strain>
    </source>
</reference>
<name>A0A4R7I279_9ACTN</name>
<comment type="caution">
    <text evidence="3">The sequence shown here is derived from an EMBL/GenBank/DDBJ whole genome shotgun (WGS) entry which is preliminary data.</text>
</comment>
<proteinExistence type="predicted"/>
<dbReference type="Pfam" id="PF25583">
    <property type="entry name" value="WCX"/>
    <property type="match status" value="1"/>
</dbReference>
<organism evidence="3 4">
    <name type="scientific">Ilumatobacter fluminis</name>
    <dbReference type="NCBI Taxonomy" id="467091"/>
    <lineage>
        <taxon>Bacteria</taxon>
        <taxon>Bacillati</taxon>
        <taxon>Actinomycetota</taxon>
        <taxon>Acidimicrobiia</taxon>
        <taxon>Acidimicrobiales</taxon>
        <taxon>Ilumatobacteraceae</taxon>
        <taxon>Ilumatobacter</taxon>
    </lineage>
</organism>
<dbReference type="InterPro" id="IPR057727">
    <property type="entry name" value="WCX_dom"/>
</dbReference>
<dbReference type="PANTHER" id="PTHR34580">
    <property type="match status" value="1"/>
</dbReference>
<dbReference type="Proteomes" id="UP000294558">
    <property type="component" value="Unassembled WGS sequence"/>
</dbReference>
<evidence type="ECO:0000259" key="1">
    <source>
        <dbReference type="Pfam" id="PF13280"/>
    </source>
</evidence>
<feature type="domain" description="WYL" evidence="1">
    <location>
        <begin position="139"/>
        <end position="196"/>
    </location>
</feature>
<dbReference type="AlphaFoldDB" id="A0A4R7I279"/>
<keyword evidence="4" id="KW-1185">Reference proteome</keyword>
<evidence type="ECO:0000313" key="4">
    <source>
        <dbReference type="Proteomes" id="UP000294558"/>
    </source>
</evidence>
<dbReference type="EMBL" id="SOAU01000001">
    <property type="protein sequence ID" value="TDT17631.1"/>
    <property type="molecule type" value="Genomic_DNA"/>
</dbReference>
<evidence type="ECO:0000259" key="2">
    <source>
        <dbReference type="Pfam" id="PF25583"/>
    </source>
</evidence>
<dbReference type="RefSeq" id="WP_133869909.1">
    <property type="nucleotide sequence ID" value="NZ_SOAU01000001.1"/>
</dbReference>
<dbReference type="GO" id="GO:0000502">
    <property type="term" value="C:proteasome complex"/>
    <property type="evidence" value="ECO:0007669"/>
    <property type="project" value="UniProtKB-KW"/>
</dbReference>
<gene>
    <name evidence="3" type="ORF">BDK89_3242</name>
</gene>
<dbReference type="InterPro" id="IPR051534">
    <property type="entry name" value="CBASS_pafABC_assoc_protein"/>
</dbReference>
<accession>A0A4R7I279</accession>
<sequence length="309" mass="33720">MADRVERLTNLLALLLETRQPLSLTQIADELVGQYPDKAGARRGAFERDKAALRDIGVPIEQEILSGTDQAGQTRYWIDRDRYELQGLELDPDETRALQVAMAATRPGSSSGQEAMWKIGGGVLDSGAAVAAVVPDAAALPALREAVSGGSSVRFRYRDVDRRVDPWGVLLRSGFWYLVGHDHERDARRTYRIDRIVGDVTLDGPATVTRPDDFDPRDAVPDDPKLIGASGDVTEATVRIDVGRAATVIRELGDDRVLDRTDDGAVVVRVPCANLPAFRSWVLGFVDHAEVLGPDDVRADVIGWLEAMA</sequence>
<evidence type="ECO:0000313" key="3">
    <source>
        <dbReference type="EMBL" id="TDT17631.1"/>
    </source>
</evidence>
<dbReference type="PROSITE" id="PS52050">
    <property type="entry name" value="WYL"/>
    <property type="match status" value="1"/>
</dbReference>
<dbReference type="PANTHER" id="PTHR34580:SF3">
    <property type="entry name" value="PROTEIN PAFB"/>
    <property type="match status" value="1"/>
</dbReference>
<keyword evidence="3" id="KW-0647">Proteasome</keyword>